<comment type="similarity">
    <text evidence="1">Belongs to the TonB-dependent receptor family.</text>
</comment>
<evidence type="ECO:0000313" key="4">
    <source>
        <dbReference type="EMBL" id="KAA5393064.1"/>
    </source>
</evidence>
<gene>
    <name evidence="5" type="ORF">F2Y51_20450</name>
    <name evidence="4" type="ORF">F2Y58_20720</name>
</gene>
<keyword evidence="1" id="KW-0472">Membrane</keyword>
<dbReference type="InterPro" id="IPR037066">
    <property type="entry name" value="Plug_dom_sf"/>
</dbReference>
<sequence>MKKTFILVLCLSMFIGQRSVLAKPMEIEEKLFQETLQQSKNVTGLLTDEYGNPIIGATILVKGTTQGVISDINGRFSIRVAVGETLSFSFIGYENVEKKVTSETEVFNIRMIEESTSLKDVVIVGFGKQKKASVVGAISSVKPESFKLPTSSLSASLAGRMSGVIAVQRSGEPGGDGADFWIRGIGTNGANSAPLILLDGVEISSGDLNDIQPDDIQSFSILKDASATALYGVRGANGVMIVTTKEGATNEKISVKARLENSWSMPSYHLDMVDGPTYMRMYNEALKNDDPNTSPMYSEDRIQGTIKGLNRYIYPNVDWQKEIFKNVTMNQRANINISGGSKIASYYVSAGIYRDTGIMKNISQGSFNNNIDNKRYNFQANINANVTKTTKVSLKLSTVIDDKNSPVVSAADTYRNIIQKTNPVNFPIMFPAGSGPLGNETNILYGNMSFNGATFVNPYAELAKGYSTTFSSTVISTFELKQDLSMLAKGLSARALFSYKNWNTAKTDRSTVPFYYQISKYNPTDYTYTLEKIGTTGSDYLSFSKANNGDRTIYWEAAIDYQRLFGKNNITAMLLYNQRQYNPAFPSSLFDAVPYRTTGLAGRFTYAYDERYFAEFNFGYNGTENFIKDRQFGFFPSIALGYSISNEDFFKPLRSVVTALKIRGSYGLVGNDKIAGARFPYLTEISLGTGPNYHYGENMNTWYSGITFTRIGNEQAKWEVGYKANVGIDMEILGSLNLTIDYFTERRTGIFQQPATLPSSMGFGSTIPYYNLGEVKNSGIDASFTYNKAVNKDFTISLLGNIVYAHNKIIKDQYPEQIYSNLSHIGHPINSIYGLTASGLYGTQEEIDHGPVQQYGSGPKIGDIKYVDITSQVDGKNIVNDNDKHVIGSPTVPEITYGFGGTIRYKKFDFGIFFQGVARTSFILSAGNMAPFGRWNANVAQWITDDYWSESNPNPKAQYPRLSAIGNENNHQNSTYWLRDGSFLKLKSLEFGYSMKYLRFYVNGTNLLTFSNFKLWDPEMGGNGYYQYPTQRVFNIGIQFNFN</sequence>
<feature type="signal peptide" evidence="2">
    <location>
        <begin position="1"/>
        <end position="22"/>
    </location>
</feature>
<dbReference type="EMBL" id="VVYY01000027">
    <property type="protein sequence ID" value="KAA5393064.1"/>
    <property type="molecule type" value="Genomic_DNA"/>
</dbReference>
<evidence type="ECO:0000313" key="6">
    <source>
        <dbReference type="Proteomes" id="UP000441162"/>
    </source>
</evidence>
<dbReference type="GO" id="GO:0009279">
    <property type="term" value="C:cell outer membrane"/>
    <property type="evidence" value="ECO:0007669"/>
    <property type="project" value="UniProtKB-SubCell"/>
</dbReference>
<evidence type="ECO:0000313" key="7">
    <source>
        <dbReference type="Proteomes" id="UP000481616"/>
    </source>
</evidence>
<protein>
    <submittedName>
        <fullName evidence="4">TonB-dependent receptor</fullName>
    </submittedName>
</protein>
<dbReference type="InterPro" id="IPR008969">
    <property type="entry name" value="CarboxyPept-like_regulatory"/>
</dbReference>
<dbReference type="SUPFAM" id="SSF49464">
    <property type="entry name" value="Carboxypeptidase regulatory domain-like"/>
    <property type="match status" value="1"/>
</dbReference>
<dbReference type="PROSITE" id="PS52016">
    <property type="entry name" value="TONB_DEPENDENT_REC_3"/>
    <property type="match status" value="1"/>
</dbReference>
<feature type="chain" id="PRO_5043194570" evidence="2">
    <location>
        <begin position="23"/>
        <end position="1043"/>
    </location>
</feature>
<dbReference type="Proteomes" id="UP000481616">
    <property type="component" value="Unassembled WGS sequence"/>
</dbReference>
<evidence type="ECO:0000256" key="1">
    <source>
        <dbReference type="PROSITE-ProRule" id="PRU01360"/>
    </source>
</evidence>
<dbReference type="InterPro" id="IPR023997">
    <property type="entry name" value="TonB-dep_OMP_SusC/RagA_CS"/>
</dbReference>
<feature type="domain" description="TonB-dependent receptor plug" evidence="3">
    <location>
        <begin position="131"/>
        <end position="239"/>
    </location>
</feature>
<dbReference type="FunFam" id="2.60.40.1120:FF:000003">
    <property type="entry name" value="Outer membrane protein Omp121"/>
    <property type="match status" value="1"/>
</dbReference>
<keyword evidence="1" id="KW-0813">Transport</keyword>
<keyword evidence="1" id="KW-0998">Cell outer membrane</keyword>
<name>A0A4Q5HL25_9BACT</name>
<dbReference type="InterPro" id="IPR012910">
    <property type="entry name" value="Plug_dom"/>
</dbReference>
<evidence type="ECO:0000313" key="5">
    <source>
        <dbReference type="EMBL" id="KAA5401825.1"/>
    </source>
</evidence>
<organism evidence="4 7">
    <name type="scientific">Phocaeicola dorei</name>
    <dbReference type="NCBI Taxonomy" id="357276"/>
    <lineage>
        <taxon>Bacteria</taxon>
        <taxon>Pseudomonadati</taxon>
        <taxon>Bacteroidota</taxon>
        <taxon>Bacteroidia</taxon>
        <taxon>Bacteroidales</taxon>
        <taxon>Bacteroidaceae</taxon>
        <taxon>Phocaeicola</taxon>
    </lineage>
</organism>
<dbReference type="NCBIfam" id="TIGR04057">
    <property type="entry name" value="SusC_RagA_signa"/>
    <property type="match status" value="1"/>
</dbReference>
<dbReference type="NCBIfam" id="TIGR04056">
    <property type="entry name" value="OMP_RagA_SusC"/>
    <property type="match status" value="1"/>
</dbReference>
<proteinExistence type="inferred from homology"/>
<evidence type="ECO:0000259" key="3">
    <source>
        <dbReference type="Pfam" id="PF07715"/>
    </source>
</evidence>
<reference evidence="6 7" key="1">
    <citation type="journal article" date="2019" name="Nat. Med.">
        <title>A library of human gut bacterial isolates paired with longitudinal multiomics data enables mechanistic microbiome research.</title>
        <authorList>
            <person name="Poyet M."/>
            <person name="Groussin M."/>
            <person name="Gibbons S.M."/>
            <person name="Avila-Pacheco J."/>
            <person name="Jiang X."/>
            <person name="Kearney S.M."/>
            <person name="Perrotta A.R."/>
            <person name="Berdy B."/>
            <person name="Zhao S."/>
            <person name="Lieberman T.D."/>
            <person name="Swanson P.K."/>
            <person name="Smith M."/>
            <person name="Roesemann S."/>
            <person name="Alexander J.E."/>
            <person name="Rich S.A."/>
            <person name="Livny J."/>
            <person name="Vlamakis H."/>
            <person name="Clish C."/>
            <person name="Bullock K."/>
            <person name="Deik A."/>
            <person name="Scott J."/>
            <person name="Pierce K.A."/>
            <person name="Xavier R.J."/>
            <person name="Alm E.J."/>
        </authorList>
    </citation>
    <scope>NUCLEOTIDE SEQUENCE [LARGE SCALE GENOMIC DNA]</scope>
    <source>
        <strain evidence="4 7">BIOML-A1</strain>
        <strain evidence="5 6">BIOML-A4</strain>
    </source>
</reference>
<dbReference type="Proteomes" id="UP000441162">
    <property type="component" value="Unassembled WGS sequence"/>
</dbReference>
<dbReference type="InterPro" id="IPR039426">
    <property type="entry name" value="TonB-dep_rcpt-like"/>
</dbReference>
<dbReference type="Pfam" id="PF07715">
    <property type="entry name" value="Plug"/>
    <property type="match status" value="1"/>
</dbReference>
<dbReference type="AlphaFoldDB" id="A0A4Q5HL25"/>
<dbReference type="EMBL" id="VVZA01000028">
    <property type="protein sequence ID" value="KAA5401825.1"/>
    <property type="molecule type" value="Genomic_DNA"/>
</dbReference>
<comment type="caution">
    <text evidence="4">The sequence shown here is derived from an EMBL/GenBank/DDBJ whole genome shotgun (WGS) entry which is preliminary data.</text>
</comment>
<keyword evidence="1" id="KW-0812">Transmembrane</keyword>
<evidence type="ECO:0000256" key="2">
    <source>
        <dbReference type="SAM" id="SignalP"/>
    </source>
</evidence>
<comment type="subcellular location">
    <subcellularLocation>
        <location evidence="1">Cell outer membrane</location>
        <topology evidence="1">Multi-pass membrane protein</topology>
    </subcellularLocation>
</comment>
<keyword evidence="1" id="KW-1134">Transmembrane beta strand</keyword>
<dbReference type="SUPFAM" id="SSF56935">
    <property type="entry name" value="Porins"/>
    <property type="match status" value="1"/>
</dbReference>
<dbReference type="FunFam" id="2.170.130.10:FF:000003">
    <property type="entry name" value="SusC/RagA family TonB-linked outer membrane protein"/>
    <property type="match status" value="1"/>
</dbReference>
<dbReference type="Gene3D" id="2.60.40.1120">
    <property type="entry name" value="Carboxypeptidase-like, regulatory domain"/>
    <property type="match status" value="1"/>
</dbReference>
<keyword evidence="2" id="KW-0732">Signal</keyword>
<dbReference type="Pfam" id="PF13715">
    <property type="entry name" value="CarbopepD_reg_2"/>
    <property type="match status" value="1"/>
</dbReference>
<accession>A0A4Q5HL25</accession>
<keyword evidence="4" id="KW-0675">Receptor</keyword>
<dbReference type="Gene3D" id="2.170.130.10">
    <property type="entry name" value="TonB-dependent receptor, plug domain"/>
    <property type="match status" value="1"/>
</dbReference>
<dbReference type="InterPro" id="IPR023996">
    <property type="entry name" value="TonB-dep_OMP_SusC/RagA"/>
</dbReference>